<dbReference type="GO" id="GO:0005634">
    <property type="term" value="C:nucleus"/>
    <property type="evidence" value="ECO:0007669"/>
    <property type="project" value="UniProtKB-SubCell"/>
</dbReference>
<keyword evidence="5" id="KW-0819">tRNA processing</keyword>
<comment type="function">
    <text evidence="7">Component of the EKC/KEOPS complex that is required for the formation of a threonylcarbamoyl group on adenosine at position 37 (t(6)A37) in tRNAs that read codons beginning with adenine. The complex is probably involved in the transfer of the threonylcarbamoyl moiety of threonylcarbamoyl-AMP (TC-AMP) to the N6 group of A37. CGI121 acts as an allosteric effector that regulates the t(6)A activity of the complex. The EKC/KEOPS complex also promotes both telomere uncapping and telomere elongation. The complex is required for efficient recruitment of transcriptional coactivators. CGI121 is not required for tRNA modification.</text>
</comment>
<dbReference type="Gene3D" id="3.30.2380.10">
    <property type="entry name" value="CGI121/TPRKB"/>
    <property type="match status" value="1"/>
</dbReference>
<proteinExistence type="inferred from homology"/>
<keyword evidence="6 8" id="KW-0539">Nucleus</keyword>
<reference evidence="9" key="1">
    <citation type="submission" date="2023-03" db="EMBL/GenBank/DDBJ databases">
        <title>Mating type loci evolution in Malassezia.</title>
        <authorList>
            <person name="Coelho M.A."/>
        </authorList>
    </citation>
    <scope>NUCLEOTIDE SEQUENCE</scope>
    <source>
        <strain evidence="9">CBS 7876</strain>
    </source>
</reference>
<dbReference type="PANTHER" id="PTHR15840:SF10">
    <property type="entry name" value="EKC_KEOPS COMPLEX SUBUNIT TPRKB"/>
    <property type="match status" value="1"/>
</dbReference>
<dbReference type="EMBL" id="CP119935">
    <property type="protein sequence ID" value="WFD02619.1"/>
    <property type="molecule type" value="Genomic_DNA"/>
</dbReference>
<evidence type="ECO:0000256" key="7">
    <source>
        <dbReference type="ARBA" id="ARBA00025043"/>
    </source>
</evidence>
<evidence type="ECO:0000313" key="10">
    <source>
        <dbReference type="Proteomes" id="UP001214603"/>
    </source>
</evidence>
<gene>
    <name evidence="9" type="ORF">MOBT1_001300</name>
</gene>
<keyword evidence="10" id="KW-1185">Reference proteome</keyword>
<evidence type="ECO:0000256" key="8">
    <source>
        <dbReference type="RuleBase" id="RU004398"/>
    </source>
</evidence>
<dbReference type="InterPro" id="IPR036504">
    <property type="entry name" value="CGI121/TPRKB_sf"/>
</dbReference>
<dbReference type="SUPFAM" id="SSF143870">
    <property type="entry name" value="PF0523-like"/>
    <property type="match status" value="1"/>
</dbReference>
<evidence type="ECO:0000256" key="2">
    <source>
        <dbReference type="ARBA" id="ARBA00005546"/>
    </source>
</evidence>
<organism evidence="9 10">
    <name type="scientific">Malassezia obtusa</name>
    <dbReference type="NCBI Taxonomy" id="76774"/>
    <lineage>
        <taxon>Eukaryota</taxon>
        <taxon>Fungi</taxon>
        <taxon>Dikarya</taxon>
        <taxon>Basidiomycota</taxon>
        <taxon>Ustilaginomycotina</taxon>
        <taxon>Malasseziomycetes</taxon>
        <taxon>Malasseziales</taxon>
        <taxon>Malasseziaceae</taxon>
        <taxon>Malassezia</taxon>
    </lineage>
</organism>
<sequence length="175" mass="18667">METIRLPPALGRAHERVYMAQFANVRNGAALKDALIAASKTPENSDERRRMDYAFVDARLILSRQQLLTAVIEALVASERIRGDAPVGFKTPSIHSEILWTLNPNNNIADALRRFGVAKDTSTLLLVHVASAPPTGPDPVALVAAMDELVDGDLVTSGIALPGDAELASASAANF</sequence>
<dbReference type="GO" id="GO:0005829">
    <property type="term" value="C:cytosol"/>
    <property type="evidence" value="ECO:0007669"/>
    <property type="project" value="TreeGrafter"/>
</dbReference>
<dbReference type="PANTHER" id="PTHR15840">
    <property type="entry name" value="CGI-121 FAMILY MEMBER"/>
    <property type="match status" value="1"/>
</dbReference>
<name>A0AAF0DZ33_9BASI</name>
<protein>
    <recommendedName>
        <fullName evidence="4">EKC/KEOPS complex subunit CGI121</fullName>
    </recommendedName>
    <alternativeName>
        <fullName evidence="3">EKC/KEOPS complex subunit cgi121</fullName>
    </alternativeName>
</protein>
<dbReference type="InterPro" id="IPR013926">
    <property type="entry name" value="CGI121/TPRKB"/>
</dbReference>
<dbReference type="GO" id="GO:0002949">
    <property type="term" value="P:tRNA threonylcarbamoyladenosine modification"/>
    <property type="evidence" value="ECO:0007669"/>
    <property type="project" value="TreeGrafter"/>
</dbReference>
<evidence type="ECO:0000256" key="3">
    <source>
        <dbReference type="ARBA" id="ARBA00015316"/>
    </source>
</evidence>
<evidence type="ECO:0000256" key="5">
    <source>
        <dbReference type="ARBA" id="ARBA00022694"/>
    </source>
</evidence>
<evidence type="ECO:0000256" key="6">
    <source>
        <dbReference type="ARBA" id="ARBA00023242"/>
    </source>
</evidence>
<dbReference type="Pfam" id="PF08617">
    <property type="entry name" value="CGI-121"/>
    <property type="match status" value="1"/>
</dbReference>
<evidence type="ECO:0000256" key="1">
    <source>
        <dbReference type="ARBA" id="ARBA00004123"/>
    </source>
</evidence>
<dbReference type="AlphaFoldDB" id="A0AAF0DZ33"/>
<comment type="subcellular location">
    <subcellularLocation>
        <location evidence="1">Nucleus</location>
    </subcellularLocation>
</comment>
<evidence type="ECO:0000313" key="9">
    <source>
        <dbReference type="EMBL" id="WFD02619.1"/>
    </source>
</evidence>
<comment type="similarity">
    <text evidence="2 8">Belongs to the CGI121/TPRKB family.</text>
</comment>
<dbReference type="Proteomes" id="UP001214603">
    <property type="component" value="Chromosome 2"/>
</dbReference>
<accession>A0AAF0DZ33</accession>
<evidence type="ECO:0000256" key="4">
    <source>
        <dbReference type="ARBA" id="ARBA00016009"/>
    </source>
</evidence>
<dbReference type="GO" id="GO:0000408">
    <property type="term" value="C:EKC/KEOPS complex"/>
    <property type="evidence" value="ECO:0007669"/>
    <property type="project" value="TreeGrafter"/>
</dbReference>